<feature type="domain" description="DUF6533" evidence="2">
    <location>
        <begin position="28"/>
        <end position="69"/>
    </location>
</feature>
<keyword evidence="1" id="KW-0812">Transmembrane</keyword>
<feature type="transmembrane region" description="Helical" evidence="1">
    <location>
        <begin position="61"/>
        <end position="80"/>
    </location>
</feature>
<dbReference type="Proteomes" id="UP000076761">
    <property type="component" value="Unassembled WGS sequence"/>
</dbReference>
<evidence type="ECO:0000256" key="1">
    <source>
        <dbReference type="SAM" id="Phobius"/>
    </source>
</evidence>
<feature type="transmembrane region" description="Helical" evidence="1">
    <location>
        <begin position="212"/>
        <end position="232"/>
    </location>
</feature>
<dbReference type="OrthoDB" id="3057629at2759"/>
<keyword evidence="1" id="KW-1133">Transmembrane helix</keyword>
<dbReference type="EMBL" id="KV425554">
    <property type="protein sequence ID" value="KZT29434.1"/>
    <property type="molecule type" value="Genomic_DNA"/>
</dbReference>
<feature type="transmembrane region" description="Helical" evidence="1">
    <location>
        <begin position="238"/>
        <end position="258"/>
    </location>
</feature>
<feature type="transmembrane region" description="Helical" evidence="1">
    <location>
        <begin position="166"/>
        <end position="186"/>
    </location>
</feature>
<dbReference type="InParanoid" id="A0A165VB76"/>
<accession>A0A165VB76</accession>
<dbReference type="InterPro" id="IPR045340">
    <property type="entry name" value="DUF6533"/>
</dbReference>
<evidence type="ECO:0000259" key="2">
    <source>
        <dbReference type="Pfam" id="PF20151"/>
    </source>
</evidence>
<evidence type="ECO:0000313" key="4">
    <source>
        <dbReference type="Proteomes" id="UP000076761"/>
    </source>
</evidence>
<name>A0A165VB76_9AGAM</name>
<reference evidence="3 4" key="1">
    <citation type="journal article" date="2016" name="Mol. Biol. Evol.">
        <title>Comparative Genomics of Early-Diverging Mushroom-Forming Fungi Provides Insights into the Origins of Lignocellulose Decay Capabilities.</title>
        <authorList>
            <person name="Nagy L.G."/>
            <person name="Riley R."/>
            <person name="Tritt A."/>
            <person name="Adam C."/>
            <person name="Daum C."/>
            <person name="Floudas D."/>
            <person name="Sun H."/>
            <person name="Yadav J.S."/>
            <person name="Pangilinan J."/>
            <person name="Larsson K.H."/>
            <person name="Matsuura K."/>
            <person name="Barry K."/>
            <person name="Labutti K."/>
            <person name="Kuo R."/>
            <person name="Ohm R.A."/>
            <person name="Bhattacharya S.S."/>
            <person name="Shirouzu T."/>
            <person name="Yoshinaga Y."/>
            <person name="Martin F.M."/>
            <person name="Grigoriev I.V."/>
            <person name="Hibbett D.S."/>
        </authorList>
    </citation>
    <scope>NUCLEOTIDE SEQUENCE [LARGE SCALE GENOMIC DNA]</scope>
    <source>
        <strain evidence="3 4">HHB14362 ss-1</strain>
    </source>
</reference>
<keyword evidence="4" id="KW-1185">Reference proteome</keyword>
<evidence type="ECO:0000313" key="3">
    <source>
        <dbReference type="EMBL" id="KZT29434.1"/>
    </source>
</evidence>
<organism evidence="3 4">
    <name type="scientific">Neolentinus lepideus HHB14362 ss-1</name>
    <dbReference type="NCBI Taxonomy" id="1314782"/>
    <lineage>
        <taxon>Eukaryota</taxon>
        <taxon>Fungi</taxon>
        <taxon>Dikarya</taxon>
        <taxon>Basidiomycota</taxon>
        <taxon>Agaricomycotina</taxon>
        <taxon>Agaricomycetes</taxon>
        <taxon>Gloeophyllales</taxon>
        <taxon>Gloeophyllaceae</taxon>
        <taxon>Neolentinus</taxon>
    </lineage>
</organism>
<sequence>MSLGVIAGQTLFDQYLQFVHDIYVVNLFTAAAAMWLLYDTVLTFPREVSHVWRANWTFSKVLYIILRYICVITMIFYVSVGPSTGFPSSVTAFLGQSIRGDAMLGLRVRALYHGNKNVIVLVTLEYFVTFVTDIVAAVKLANSVHPIPGISDTLPGCTYGTFEANILYLIWIPGLTLSFLALSTLIRTSSLDNRTPFPRLAPLSYLLARDGVMYYCMYLVVSVSSMVIMLVFPGRELAAISEVLAPPVYAIGGCRLYLNLRDADEVMNLGTSKSGDIELKQQSGLVFAHTSSSALANSHSLSTL</sequence>
<gene>
    <name evidence="3" type="ORF">NEOLEDRAFT_600540</name>
</gene>
<dbReference type="Pfam" id="PF20151">
    <property type="entry name" value="DUF6533"/>
    <property type="match status" value="1"/>
</dbReference>
<keyword evidence="1" id="KW-0472">Membrane</keyword>
<protein>
    <recommendedName>
        <fullName evidence="2">DUF6533 domain-containing protein</fullName>
    </recommendedName>
</protein>
<feature type="transmembrane region" description="Helical" evidence="1">
    <location>
        <begin position="22"/>
        <end position="41"/>
    </location>
</feature>
<dbReference type="AlphaFoldDB" id="A0A165VB76"/>
<proteinExistence type="predicted"/>